<dbReference type="PROSITE" id="PS00028">
    <property type="entry name" value="ZINC_FINGER_C2H2_1"/>
    <property type="match status" value="5"/>
</dbReference>
<evidence type="ECO:0000256" key="2">
    <source>
        <dbReference type="ARBA" id="ARBA00022737"/>
    </source>
</evidence>
<dbReference type="PANTHER" id="PTHR24379">
    <property type="entry name" value="KRAB AND ZINC FINGER DOMAIN-CONTAINING"/>
    <property type="match status" value="1"/>
</dbReference>
<feature type="domain" description="C2H2-type" evidence="6">
    <location>
        <begin position="233"/>
        <end position="261"/>
    </location>
</feature>
<feature type="domain" description="C2H2-type" evidence="6">
    <location>
        <begin position="262"/>
        <end position="290"/>
    </location>
</feature>
<sequence length="351" mass="41941">MKTKTNETIAKRLRNEIKGLKGLLKWKQKLINSLRQKTKRLAQRCKCGPNEDQRKRLIEFCDRMDSSAKELTESEIRLIVSERRAVKTQQFLLKNSGTVERVDKNTYLCLKCDKSFGFLSQLRRHLISHSDDKNRFECQKCHKRFKWREGLNKHVMYSHDNLRPNKTVHCMASECDKRFRHVFEMNEHFRQKHSRCPRYRCQYTDCADSEGFVSKQEWERHVQLEHMNAQPLHRCQLCHKDFKCESNLIKHQNVKHLRIESFECNECEQRFVTKPKLSLHEFNAHNKAKTYRCEWPACEFSTVYHKSMNRHKLIHTNTRPFKCDWTQLDSEGQPVGQPCGAAFKQINTLKI</sequence>
<evidence type="ECO:0000256" key="1">
    <source>
        <dbReference type="ARBA" id="ARBA00022723"/>
    </source>
</evidence>
<evidence type="ECO:0000313" key="7">
    <source>
        <dbReference type="EMBL" id="CAD7653240.1"/>
    </source>
</evidence>
<dbReference type="PANTHER" id="PTHR24379:SF121">
    <property type="entry name" value="C2H2-TYPE DOMAIN-CONTAINING PROTEIN"/>
    <property type="match status" value="1"/>
</dbReference>
<dbReference type="Pfam" id="PF00096">
    <property type="entry name" value="zf-C2H2"/>
    <property type="match status" value="1"/>
</dbReference>
<evidence type="ECO:0000256" key="5">
    <source>
        <dbReference type="PROSITE-ProRule" id="PRU00042"/>
    </source>
</evidence>
<dbReference type="OrthoDB" id="6077919at2759"/>
<feature type="domain" description="C2H2-type" evidence="6">
    <location>
        <begin position="107"/>
        <end position="134"/>
    </location>
</feature>
<protein>
    <recommendedName>
        <fullName evidence="6">C2H2-type domain-containing protein</fullName>
    </recommendedName>
</protein>
<dbReference type="PROSITE" id="PS50157">
    <property type="entry name" value="ZINC_FINGER_C2H2_2"/>
    <property type="match status" value="5"/>
</dbReference>
<dbReference type="GO" id="GO:0008270">
    <property type="term" value="F:zinc ion binding"/>
    <property type="evidence" value="ECO:0007669"/>
    <property type="project" value="UniProtKB-KW"/>
</dbReference>
<dbReference type="Gene3D" id="3.30.160.60">
    <property type="entry name" value="Classic Zinc Finger"/>
    <property type="match status" value="3"/>
</dbReference>
<keyword evidence="4" id="KW-0862">Zinc</keyword>
<dbReference type="Proteomes" id="UP000728032">
    <property type="component" value="Unassembled WGS sequence"/>
</dbReference>
<feature type="domain" description="C2H2-type" evidence="6">
    <location>
        <begin position="291"/>
        <end position="320"/>
    </location>
</feature>
<dbReference type="AlphaFoldDB" id="A0A7R9M452"/>
<proteinExistence type="predicted"/>
<dbReference type="InterPro" id="IPR013087">
    <property type="entry name" value="Znf_C2H2_type"/>
</dbReference>
<keyword evidence="3 5" id="KW-0863">Zinc-finger</keyword>
<keyword evidence="1" id="KW-0479">Metal-binding</keyword>
<name>A0A7R9M452_9ACAR</name>
<accession>A0A7R9M452</accession>
<dbReference type="SMART" id="SM00355">
    <property type="entry name" value="ZnF_C2H2"/>
    <property type="match status" value="7"/>
</dbReference>
<dbReference type="InterPro" id="IPR036236">
    <property type="entry name" value="Znf_C2H2_sf"/>
</dbReference>
<gene>
    <name evidence="7" type="ORF">ONB1V03_LOCUS9897</name>
</gene>
<keyword evidence="2" id="KW-0677">Repeat</keyword>
<dbReference type="SUPFAM" id="SSF57667">
    <property type="entry name" value="beta-beta-alpha zinc fingers"/>
    <property type="match status" value="3"/>
</dbReference>
<organism evidence="7">
    <name type="scientific">Oppiella nova</name>
    <dbReference type="NCBI Taxonomy" id="334625"/>
    <lineage>
        <taxon>Eukaryota</taxon>
        <taxon>Metazoa</taxon>
        <taxon>Ecdysozoa</taxon>
        <taxon>Arthropoda</taxon>
        <taxon>Chelicerata</taxon>
        <taxon>Arachnida</taxon>
        <taxon>Acari</taxon>
        <taxon>Acariformes</taxon>
        <taxon>Sarcoptiformes</taxon>
        <taxon>Oribatida</taxon>
        <taxon>Brachypylina</taxon>
        <taxon>Oppioidea</taxon>
        <taxon>Oppiidae</taxon>
        <taxon>Oppiella</taxon>
    </lineage>
</organism>
<dbReference type="EMBL" id="CAJPVJ010006424">
    <property type="protein sequence ID" value="CAG2170427.1"/>
    <property type="molecule type" value="Genomic_DNA"/>
</dbReference>
<evidence type="ECO:0000256" key="4">
    <source>
        <dbReference type="ARBA" id="ARBA00022833"/>
    </source>
</evidence>
<evidence type="ECO:0000313" key="8">
    <source>
        <dbReference type="Proteomes" id="UP000728032"/>
    </source>
</evidence>
<keyword evidence="8" id="KW-1185">Reference proteome</keyword>
<evidence type="ECO:0000256" key="3">
    <source>
        <dbReference type="ARBA" id="ARBA00022771"/>
    </source>
</evidence>
<feature type="domain" description="C2H2-type" evidence="6">
    <location>
        <begin position="136"/>
        <end position="164"/>
    </location>
</feature>
<evidence type="ECO:0000259" key="6">
    <source>
        <dbReference type="PROSITE" id="PS50157"/>
    </source>
</evidence>
<reference evidence="7" key="1">
    <citation type="submission" date="2020-11" db="EMBL/GenBank/DDBJ databases">
        <authorList>
            <person name="Tran Van P."/>
        </authorList>
    </citation>
    <scope>NUCLEOTIDE SEQUENCE</scope>
</reference>
<dbReference type="EMBL" id="OC921249">
    <property type="protein sequence ID" value="CAD7653240.1"/>
    <property type="molecule type" value="Genomic_DNA"/>
</dbReference>